<evidence type="ECO:0000256" key="8">
    <source>
        <dbReference type="RuleBase" id="RU362010"/>
    </source>
</evidence>
<dbReference type="EMBL" id="CZPZ01000023">
    <property type="protein sequence ID" value="CUS37017.1"/>
    <property type="molecule type" value="Genomic_DNA"/>
</dbReference>
<proteinExistence type="inferred from homology"/>
<evidence type="ECO:0000256" key="1">
    <source>
        <dbReference type="ARBA" id="ARBA00004651"/>
    </source>
</evidence>
<dbReference type="GO" id="GO:0015087">
    <property type="term" value="F:cobalt ion transmembrane transporter activity"/>
    <property type="evidence" value="ECO:0007669"/>
    <property type="project" value="UniProtKB-UniRule"/>
</dbReference>
<evidence type="ECO:0000256" key="4">
    <source>
        <dbReference type="ARBA" id="ARBA00022475"/>
    </source>
</evidence>
<dbReference type="GO" id="GO:0005886">
    <property type="term" value="C:plasma membrane"/>
    <property type="evidence" value="ECO:0007669"/>
    <property type="project" value="UniProtKB-SubCell"/>
</dbReference>
<keyword evidence="4 8" id="KW-1003">Cell membrane</keyword>
<dbReference type="NCBIfam" id="TIGR00383">
    <property type="entry name" value="corA"/>
    <property type="match status" value="1"/>
</dbReference>
<dbReference type="GO" id="GO:0050897">
    <property type="term" value="F:cobalt ion binding"/>
    <property type="evidence" value="ECO:0007669"/>
    <property type="project" value="TreeGrafter"/>
</dbReference>
<reference evidence="10" key="1">
    <citation type="submission" date="2015-10" db="EMBL/GenBank/DDBJ databases">
        <authorList>
            <person name="Luecker S."/>
            <person name="Luecker S."/>
        </authorList>
    </citation>
    <scope>NUCLEOTIDE SEQUENCE [LARGE SCALE GENOMIC DNA]</scope>
</reference>
<dbReference type="SUPFAM" id="SSF143865">
    <property type="entry name" value="CorA soluble domain-like"/>
    <property type="match status" value="1"/>
</dbReference>
<dbReference type="PANTHER" id="PTHR46494">
    <property type="entry name" value="CORA FAMILY METAL ION TRANSPORTER (EUROFUNG)"/>
    <property type="match status" value="1"/>
</dbReference>
<dbReference type="Proteomes" id="UP000198736">
    <property type="component" value="Unassembled WGS sequence"/>
</dbReference>
<keyword evidence="7 8" id="KW-0472">Membrane</keyword>
<keyword evidence="10" id="KW-1185">Reference proteome</keyword>
<comment type="function">
    <text evidence="8">Mediates influx of magnesium ions.</text>
</comment>
<dbReference type="Gene3D" id="3.30.460.20">
    <property type="entry name" value="CorA soluble domain-like"/>
    <property type="match status" value="1"/>
</dbReference>
<dbReference type="InterPro" id="IPR004488">
    <property type="entry name" value="Mg/Co-transport_prot_CorA"/>
</dbReference>
<keyword evidence="5 8" id="KW-0812">Transmembrane</keyword>
<protein>
    <recommendedName>
        <fullName evidence="8">Magnesium transport protein CorA</fullName>
    </recommendedName>
</protein>
<evidence type="ECO:0000313" key="9">
    <source>
        <dbReference type="EMBL" id="CUS37017.1"/>
    </source>
</evidence>
<evidence type="ECO:0000256" key="5">
    <source>
        <dbReference type="ARBA" id="ARBA00022692"/>
    </source>
</evidence>
<dbReference type="SUPFAM" id="SSF144083">
    <property type="entry name" value="Magnesium transport protein CorA, transmembrane region"/>
    <property type="match status" value="1"/>
</dbReference>
<dbReference type="PANTHER" id="PTHR46494:SF1">
    <property type="entry name" value="CORA FAMILY METAL ION TRANSPORTER (EUROFUNG)"/>
    <property type="match status" value="1"/>
</dbReference>
<evidence type="ECO:0000256" key="7">
    <source>
        <dbReference type="ARBA" id="ARBA00023136"/>
    </source>
</evidence>
<name>A0A0S4LJA9_9BACT</name>
<dbReference type="InterPro" id="IPR045863">
    <property type="entry name" value="CorA_TM1_TM2"/>
</dbReference>
<comment type="subcellular location">
    <subcellularLocation>
        <location evidence="1">Cell membrane</location>
        <topology evidence="1">Multi-pass membrane protein</topology>
    </subcellularLocation>
    <subcellularLocation>
        <location evidence="8">Membrane</location>
        <topology evidence="8">Multi-pass membrane protein</topology>
    </subcellularLocation>
</comment>
<dbReference type="GO" id="GO:0015095">
    <property type="term" value="F:magnesium ion transmembrane transporter activity"/>
    <property type="evidence" value="ECO:0007669"/>
    <property type="project" value="UniProtKB-UniRule"/>
</dbReference>
<dbReference type="Pfam" id="PF01544">
    <property type="entry name" value="CorA"/>
    <property type="match status" value="1"/>
</dbReference>
<dbReference type="GO" id="GO:0000287">
    <property type="term" value="F:magnesium ion binding"/>
    <property type="evidence" value="ECO:0007669"/>
    <property type="project" value="TreeGrafter"/>
</dbReference>
<keyword evidence="8" id="KW-0460">Magnesium</keyword>
<dbReference type="CDD" id="cd12828">
    <property type="entry name" value="TmCorA-like_1"/>
    <property type="match status" value="1"/>
</dbReference>
<sequence>MERTEHMRLDLVPKSAYKHVTMKLVQKRSKKTGLSPGTLVHIGEQRAEAVSMTLFNYAGARCEEHVVTDLNALQLPADETVTWVNVGGVHKVDVLEGFGKHFGLHPLLLEDIANTDQRPKLDDYETYFFLVMKMLTASERGDIVVEQVSFVLGRNYVLSFQENGTDVFHTVRDRLKGGKGRLRQNGSDYLLYALIDAIVDQYFEILELLGERIESLQERVMADPKPDILKDIHGLKQQLLFVRRAVWPLREAINGLSRSDCPFLHESTKIFIRDVYDHVVQIVDTIETLREMVSASLDIYLSSVSYRLNAVMRVLTVITTIFMPLTFIAGIYGMNFEYMPELKWPWGYPMAVGIMGLVAAVMLIGFRRKKWL</sequence>
<evidence type="ECO:0000256" key="2">
    <source>
        <dbReference type="ARBA" id="ARBA00009765"/>
    </source>
</evidence>
<dbReference type="Gene3D" id="1.20.58.340">
    <property type="entry name" value="Magnesium transport protein CorA, transmembrane region"/>
    <property type="match status" value="2"/>
</dbReference>
<evidence type="ECO:0000313" key="10">
    <source>
        <dbReference type="Proteomes" id="UP000198736"/>
    </source>
</evidence>
<dbReference type="FunFam" id="1.20.58.340:FF:000012">
    <property type="entry name" value="Magnesium transport protein CorA"/>
    <property type="match status" value="1"/>
</dbReference>
<dbReference type="STRING" id="1742973.COMA2_30034"/>
<keyword evidence="3 8" id="KW-0813">Transport</keyword>
<keyword evidence="8" id="KW-0406">Ion transport</keyword>
<accession>A0A0S4LJA9</accession>
<evidence type="ECO:0000256" key="6">
    <source>
        <dbReference type="ARBA" id="ARBA00022989"/>
    </source>
</evidence>
<feature type="transmembrane region" description="Helical" evidence="8">
    <location>
        <begin position="346"/>
        <end position="366"/>
    </location>
</feature>
<feature type="transmembrane region" description="Helical" evidence="8">
    <location>
        <begin position="310"/>
        <end position="334"/>
    </location>
</feature>
<dbReference type="InterPro" id="IPR045861">
    <property type="entry name" value="CorA_cytoplasmic_dom"/>
</dbReference>
<dbReference type="InterPro" id="IPR002523">
    <property type="entry name" value="MgTranspt_CorA/ZnTranspt_ZntB"/>
</dbReference>
<gene>
    <name evidence="8 9" type="primary">corA</name>
    <name evidence="9" type="ORF">COMA2_30034</name>
</gene>
<organism evidence="9 10">
    <name type="scientific">Candidatus Nitrospira nitrificans</name>
    <dbReference type="NCBI Taxonomy" id="1742973"/>
    <lineage>
        <taxon>Bacteria</taxon>
        <taxon>Pseudomonadati</taxon>
        <taxon>Nitrospirota</taxon>
        <taxon>Nitrospiria</taxon>
        <taxon>Nitrospirales</taxon>
        <taxon>Nitrospiraceae</taxon>
        <taxon>Nitrospira</taxon>
    </lineage>
</organism>
<evidence type="ECO:0000256" key="3">
    <source>
        <dbReference type="ARBA" id="ARBA00022448"/>
    </source>
</evidence>
<comment type="similarity">
    <text evidence="2 8">Belongs to the CorA metal ion transporter (MIT) (TC 1.A.35) family.</text>
</comment>
<dbReference type="AlphaFoldDB" id="A0A0S4LJA9"/>
<keyword evidence="6 8" id="KW-1133">Transmembrane helix</keyword>